<keyword evidence="1 2" id="KW-0238">DNA-binding</keyword>
<proteinExistence type="predicted"/>
<dbReference type="Gene3D" id="1.10.10.60">
    <property type="entry name" value="Homeodomain-like"/>
    <property type="match status" value="1"/>
</dbReference>
<evidence type="ECO:0000259" key="3">
    <source>
        <dbReference type="PROSITE" id="PS50977"/>
    </source>
</evidence>
<dbReference type="PRINTS" id="PR00455">
    <property type="entry name" value="HTHTETR"/>
</dbReference>
<sequence length="209" mass="24700">MRKYENSTKKKIREVALKLIDEKGYENVTLKEICEVSGINKHTFYYYFKSKDELLKGYYKIPCELTSINLAEIMIADSNVEKLWLLNKIFVDFVQNSGVSIVKQIVIKNLNDNNTGTFKFNDEHKQLFKIQLDIIKKGQKSGEFLNKTRPEVLSILVIQQLHANALRWCFRNGTFDFEYVSRYLFETILDVSEEHRKCKEIDEEFLFDI</sequence>
<dbReference type="OrthoDB" id="494991at2"/>
<evidence type="ECO:0000256" key="1">
    <source>
        <dbReference type="ARBA" id="ARBA00023125"/>
    </source>
</evidence>
<gene>
    <name evidence="4" type="ORF">CQ394_00980</name>
</gene>
<protein>
    <submittedName>
        <fullName evidence="4">TetR/AcrR family transcriptional regulator</fullName>
    </submittedName>
</protein>
<dbReference type="InterPro" id="IPR013570">
    <property type="entry name" value="Tscrpt_reg_YsiA_C"/>
</dbReference>
<evidence type="ECO:0000313" key="4">
    <source>
        <dbReference type="EMBL" id="PEG30335.1"/>
    </source>
</evidence>
<feature type="DNA-binding region" description="H-T-H motif" evidence="2">
    <location>
        <begin position="29"/>
        <end position="48"/>
    </location>
</feature>
<dbReference type="InterPro" id="IPR036271">
    <property type="entry name" value="Tet_transcr_reg_TetR-rel_C_sf"/>
</dbReference>
<dbReference type="Proteomes" id="UP000220840">
    <property type="component" value="Unassembled WGS sequence"/>
</dbReference>
<organism evidence="4 5">
    <name type="scientific">Clostridium neonatale</name>
    <dbReference type="NCBI Taxonomy" id="137838"/>
    <lineage>
        <taxon>Bacteria</taxon>
        <taxon>Bacillati</taxon>
        <taxon>Bacillota</taxon>
        <taxon>Clostridia</taxon>
        <taxon>Eubacteriales</taxon>
        <taxon>Clostridiaceae</taxon>
        <taxon>Clostridium</taxon>
    </lineage>
</organism>
<dbReference type="PROSITE" id="PS50977">
    <property type="entry name" value="HTH_TETR_2"/>
    <property type="match status" value="1"/>
</dbReference>
<evidence type="ECO:0000256" key="2">
    <source>
        <dbReference type="PROSITE-ProRule" id="PRU00335"/>
    </source>
</evidence>
<dbReference type="SUPFAM" id="SSF46689">
    <property type="entry name" value="Homeodomain-like"/>
    <property type="match status" value="1"/>
</dbReference>
<dbReference type="STRING" id="137838.GCA_001458595_01635"/>
<dbReference type="InterPro" id="IPR050624">
    <property type="entry name" value="HTH-type_Tx_Regulator"/>
</dbReference>
<dbReference type="SUPFAM" id="SSF48498">
    <property type="entry name" value="Tetracyclin repressor-like, C-terminal domain"/>
    <property type="match status" value="1"/>
</dbReference>
<dbReference type="PANTHER" id="PTHR43479:SF11">
    <property type="entry name" value="ACREF_ENVCD OPERON REPRESSOR-RELATED"/>
    <property type="match status" value="1"/>
</dbReference>
<dbReference type="InterPro" id="IPR009057">
    <property type="entry name" value="Homeodomain-like_sf"/>
</dbReference>
<reference evidence="4 5" key="1">
    <citation type="submission" date="2017-10" db="EMBL/GenBank/DDBJ databases">
        <title>Effective Description of Clostridium neonatale sp. nov. linked to necrotizing enterocolitis in neonates and a clarification of species assignable to the genus Clostridium (Prazmowski 1880) emend. Lawson and Rainey 2016.</title>
        <authorList>
            <person name="Bernard K."/>
            <person name="Burdz T."/>
            <person name="Wiebe D."/>
            <person name="Balcewich B."/>
            <person name="Alfa M."/>
            <person name="Bernier A.-M."/>
        </authorList>
    </citation>
    <scope>NUCLEOTIDE SEQUENCE [LARGE SCALE GENOMIC DNA]</scope>
    <source>
        <strain evidence="4 5">LCDC99A005</strain>
    </source>
</reference>
<dbReference type="GO" id="GO:0003677">
    <property type="term" value="F:DNA binding"/>
    <property type="evidence" value="ECO:0007669"/>
    <property type="project" value="UniProtKB-UniRule"/>
</dbReference>
<dbReference type="PANTHER" id="PTHR43479">
    <property type="entry name" value="ACREF/ENVCD OPERON REPRESSOR-RELATED"/>
    <property type="match status" value="1"/>
</dbReference>
<evidence type="ECO:0000313" key="5">
    <source>
        <dbReference type="Proteomes" id="UP000220840"/>
    </source>
</evidence>
<keyword evidence="5" id="KW-1185">Reference proteome</keyword>
<feature type="domain" description="HTH tetR-type" evidence="3">
    <location>
        <begin position="6"/>
        <end position="66"/>
    </location>
</feature>
<dbReference type="AlphaFoldDB" id="A0A2A7MF61"/>
<dbReference type="EMBL" id="PDCJ01000001">
    <property type="protein sequence ID" value="PEG30335.1"/>
    <property type="molecule type" value="Genomic_DNA"/>
</dbReference>
<dbReference type="Pfam" id="PF08359">
    <property type="entry name" value="TetR_C_4"/>
    <property type="match status" value="1"/>
</dbReference>
<dbReference type="Gene3D" id="1.10.357.10">
    <property type="entry name" value="Tetracycline Repressor, domain 2"/>
    <property type="match status" value="1"/>
</dbReference>
<comment type="caution">
    <text evidence="4">The sequence shown here is derived from an EMBL/GenBank/DDBJ whole genome shotgun (WGS) entry which is preliminary data.</text>
</comment>
<dbReference type="InterPro" id="IPR001647">
    <property type="entry name" value="HTH_TetR"/>
</dbReference>
<accession>A0A2A7MF61</accession>
<dbReference type="RefSeq" id="WP_058294505.1">
    <property type="nucleotide sequence ID" value="NZ_CAMRXG010000054.1"/>
</dbReference>
<dbReference type="Pfam" id="PF00440">
    <property type="entry name" value="TetR_N"/>
    <property type="match status" value="1"/>
</dbReference>
<name>A0A2A7MF61_9CLOT</name>